<dbReference type="InterPro" id="IPR000962">
    <property type="entry name" value="Znf_DskA_TraR"/>
</dbReference>
<evidence type="ECO:0000259" key="6">
    <source>
        <dbReference type="Pfam" id="PF01258"/>
    </source>
</evidence>
<organism evidence="8 9">
    <name type="scientific">Plastorhodobacter daqingensis</name>
    <dbReference type="NCBI Taxonomy" id="1387281"/>
    <lineage>
        <taxon>Bacteria</taxon>
        <taxon>Pseudomonadati</taxon>
        <taxon>Pseudomonadota</taxon>
        <taxon>Alphaproteobacteria</taxon>
        <taxon>Rhodobacterales</taxon>
        <taxon>Paracoccaceae</taxon>
        <taxon>Plastorhodobacter</taxon>
    </lineage>
</organism>
<dbReference type="EMBL" id="JBHTFQ010000002">
    <property type="protein sequence ID" value="MFC7703288.1"/>
    <property type="molecule type" value="Genomic_DNA"/>
</dbReference>
<keyword evidence="9" id="KW-1185">Reference proteome</keyword>
<keyword evidence="2" id="KW-0863">Zinc-finger</keyword>
<keyword evidence="3" id="KW-0862">Zinc</keyword>
<dbReference type="Pfam" id="PF01258">
    <property type="entry name" value="zf-dskA_traR"/>
    <property type="match status" value="1"/>
</dbReference>
<dbReference type="PROSITE" id="PS51128">
    <property type="entry name" value="ZF_DKSA_2"/>
    <property type="match status" value="1"/>
</dbReference>
<feature type="domain" description="DnaK suppressor protein-like N-terminal" evidence="7">
    <location>
        <begin position="10"/>
        <end position="72"/>
    </location>
</feature>
<protein>
    <submittedName>
        <fullName evidence="8">TraR/DksA family transcriptional regulator</fullName>
    </submittedName>
</protein>
<evidence type="ECO:0000256" key="3">
    <source>
        <dbReference type="ARBA" id="ARBA00022833"/>
    </source>
</evidence>
<name>A0ABW2UGH7_9RHOB</name>
<dbReference type="RefSeq" id="WP_377399304.1">
    <property type="nucleotide sequence ID" value="NZ_JBHTFQ010000002.1"/>
</dbReference>
<dbReference type="PANTHER" id="PTHR33823:SF4">
    <property type="entry name" value="GENERAL STRESS PROTEIN 16O"/>
    <property type="match status" value="1"/>
</dbReference>
<dbReference type="SUPFAM" id="SSF57716">
    <property type="entry name" value="Glucocorticoid receptor-like (DNA-binding domain)"/>
    <property type="match status" value="1"/>
</dbReference>
<evidence type="ECO:0000256" key="2">
    <source>
        <dbReference type="ARBA" id="ARBA00022771"/>
    </source>
</evidence>
<feature type="coiled-coil region" evidence="5">
    <location>
        <begin position="9"/>
        <end position="36"/>
    </location>
</feature>
<sequence>MPVTTAERQRQLEVRLDELTSRLVHIEEELDSHESRDWSDLAAEREGDEVLETMGSAGLQEIRMIKAALARIAEGEYGFCTKCGTAIAEERLDLLPWTPFCRTCAP</sequence>
<feature type="zinc finger region" description="dksA C4-type" evidence="4">
    <location>
        <begin position="80"/>
        <end position="104"/>
    </location>
</feature>
<reference evidence="9" key="1">
    <citation type="journal article" date="2019" name="Int. J. Syst. Evol. Microbiol.">
        <title>The Global Catalogue of Microorganisms (GCM) 10K type strain sequencing project: providing services to taxonomists for standard genome sequencing and annotation.</title>
        <authorList>
            <consortium name="The Broad Institute Genomics Platform"/>
            <consortium name="The Broad Institute Genome Sequencing Center for Infectious Disease"/>
            <person name="Wu L."/>
            <person name="Ma J."/>
        </authorList>
    </citation>
    <scope>NUCLEOTIDE SEQUENCE [LARGE SCALE GENOMIC DNA]</scope>
    <source>
        <strain evidence="9">CGMCC 1.12750</strain>
    </source>
</reference>
<evidence type="ECO:0000256" key="1">
    <source>
        <dbReference type="ARBA" id="ARBA00022723"/>
    </source>
</evidence>
<evidence type="ECO:0000313" key="8">
    <source>
        <dbReference type="EMBL" id="MFC7703288.1"/>
    </source>
</evidence>
<evidence type="ECO:0000313" key="9">
    <source>
        <dbReference type="Proteomes" id="UP001596516"/>
    </source>
</evidence>
<dbReference type="Gene3D" id="1.20.120.910">
    <property type="entry name" value="DksA, coiled-coil domain"/>
    <property type="match status" value="1"/>
</dbReference>
<proteinExistence type="predicted"/>
<evidence type="ECO:0000259" key="7">
    <source>
        <dbReference type="Pfam" id="PF21173"/>
    </source>
</evidence>
<dbReference type="InterPro" id="IPR048487">
    <property type="entry name" value="DksA-like_N"/>
</dbReference>
<comment type="caution">
    <text evidence="8">The sequence shown here is derived from an EMBL/GenBank/DDBJ whole genome shotgun (WGS) entry which is preliminary data.</text>
</comment>
<dbReference type="Proteomes" id="UP001596516">
    <property type="component" value="Unassembled WGS sequence"/>
</dbReference>
<feature type="domain" description="Zinc finger DksA/TraR C4-type" evidence="6">
    <location>
        <begin position="75"/>
        <end position="105"/>
    </location>
</feature>
<dbReference type="Pfam" id="PF21173">
    <property type="entry name" value="DksA-like_N"/>
    <property type="match status" value="1"/>
</dbReference>
<keyword evidence="5" id="KW-0175">Coiled coil</keyword>
<evidence type="ECO:0000256" key="5">
    <source>
        <dbReference type="SAM" id="Coils"/>
    </source>
</evidence>
<evidence type="ECO:0000256" key="4">
    <source>
        <dbReference type="PROSITE-ProRule" id="PRU00510"/>
    </source>
</evidence>
<gene>
    <name evidence="8" type="ORF">ACFQXB_03655</name>
</gene>
<accession>A0ABW2UGH7</accession>
<dbReference type="PANTHER" id="PTHR33823">
    <property type="entry name" value="RNA POLYMERASE-BINDING TRANSCRIPTION FACTOR DKSA-RELATED"/>
    <property type="match status" value="1"/>
</dbReference>
<keyword evidence="1" id="KW-0479">Metal-binding</keyword>